<accession>A0A6J7JYU4</accession>
<evidence type="ECO:0000313" key="2">
    <source>
        <dbReference type="EMBL" id="CAB4948187.1"/>
    </source>
</evidence>
<keyword evidence="1" id="KW-0808">Transferase</keyword>
<sequence length="411" mass="44322">MTAMSQAGFGSLRGLRVVEISTSVAGPLVGEILGDLGAEVIKVEQVGKGDDTRGWAPPSMDGESITFMSLNRNKASLELDYKTPQGSEVLARLLESADILVQNLRPKALAKAGFGKERLEELNPRLIYCEITGFGRTGPKSSDAAYDPLLQAYSGIVSMVPTADGSPVRVPLSILDRGSAMWAVIGIFDALRRRDQTGRGTHVETSLLQTAMSWLSVQLLSAAAGHEKRKPLGSGHDGVVPYGAFPVSDGYIFLSAGNQAIWERFLGATDELRLQDREGFRSNLERAANRELVEATVSDVTRKYAMTDLIALLEAARVPCSPVQHVEDMPGDPQVQALGILEPMPHPIATQHQIVNLPLTFNGDHARHQRCAPLLGEDTESVLASLGYGADRIAEFFSTGVVAHTQQRQDG</sequence>
<dbReference type="InterPro" id="IPR044855">
    <property type="entry name" value="CoA-Trfase_III_dom3_sf"/>
</dbReference>
<proteinExistence type="predicted"/>
<dbReference type="PANTHER" id="PTHR48207:SF4">
    <property type="entry name" value="BLL6097 PROTEIN"/>
    <property type="match status" value="1"/>
</dbReference>
<reference evidence="2" key="1">
    <citation type="submission" date="2020-05" db="EMBL/GenBank/DDBJ databases">
        <authorList>
            <person name="Chiriac C."/>
            <person name="Salcher M."/>
            <person name="Ghai R."/>
            <person name="Kavagutti S V."/>
        </authorList>
    </citation>
    <scope>NUCLEOTIDE SEQUENCE</scope>
</reference>
<evidence type="ECO:0000256" key="1">
    <source>
        <dbReference type="ARBA" id="ARBA00022679"/>
    </source>
</evidence>
<dbReference type="InterPro" id="IPR003673">
    <property type="entry name" value="CoA-Trfase_fam_III"/>
</dbReference>
<dbReference type="GO" id="GO:0008410">
    <property type="term" value="F:CoA-transferase activity"/>
    <property type="evidence" value="ECO:0007669"/>
    <property type="project" value="TreeGrafter"/>
</dbReference>
<organism evidence="2">
    <name type="scientific">freshwater metagenome</name>
    <dbReference type="NCBI Taxonomy" id="449393"/>
    <lineage>
        <taxon>unclassified sequences</taxon>
        <taxon>metagenomes</taxon>
        <taxon>ecological metagenomes</taxon>
    </lineage>
</organism>
<dbReference type="AlphaFoldDB" id="A0A6J7JYU4"/>
<dbReference type="InterPro" id="IPR050483">
    <property type="entry name" value="CoA-transferase_III_domain"/>
</dbReference>
<dbReference type="Gene3D" id="3.30.1540.10">
    <property type="entry name" value="formyl-coa transferase, domain 3"/>
    <property type="match status" value="1"/>
</dbReference>
<dbReference type="PANTHER" id="PTHR48207">
    <property type="entry name" value="SUCCINATE--HYDROXYMETHYLGLUTARATE COA-TRANSFERASE"/>
    <property type="match status" value="1"/>
</dbReference>
<dbReference type="InterPro" id="IPR023606">
    <property type="entry name" value="CoA-Trfase_III_dom_1_sf"/>
</dbReference>
<dbReference type="Gene3D" id="3.40.50.10540">
    <property type="entry name" value="Crotonobetainyl-coa:carnitine coa-transferase, domain 1"/>
    <property type="match status" value="1"/>
</dbReference>
<dbReference type="SUPFAM" id="SSF89796">
    <property type="entry name" value="CoA-transferase family III (CaiB/BaiF)"/>
    <property type="match status" value="1"/>
</dbReference>
<protein>
    <submittedName>
        <fullName evidence="2">Unannotated protein</fullName>
    </submittedName>
</protein>
<name>A0A6J7JYU4_9ZZZZ</name>
<dbReference type="EMBL" id="CAFBNE010000037">
    <property type="protein sequence ID" value="CAB4948187.1"/>
    <property type="molecule type" value="Genomic_DNA"/>
</dbReference>
<dbReference type="Pfam" id="PF02515">
    <property type="entry name" value="CoA_transf_3"/>
    <property type="match status" value="1"/>
</dbReference>
<gene>
    <name evidence="2" type="ORF">UFOPK3772_01367</name>
</gene>